<feature type="domain" description="GAG-pre-integrase" evidence="2">
    <location>
        <begin position="476"/>
        <end position="530"/>
    </location>
</feature>
<dbReference type="Pfam" id="PF13976">
    <property type="entry name" value="gag_pre-integrs"/>
    <property type="match status" value="1"/>
</dbReference>
<evidence type="ECO:0000259" key="3">
    <source>
        <dbReference type="Pfam" id="PF22936"/>
    </source>
</evidence>
<name>A0AAQ3PG03_PASNO</name>
<evidence type="ECO:0008006" key="6">
    <source>
        <dbReference type="Google" id="ProtNLM"/>
    </source>
</evidence>
<accession>A0AAQ3PG03</accession>
<sequence>MSVHSEPMHIGTTPLRRRRVSPSPPPRHGCRGPVVQRVVKETNAAVHYPLLTRTNYQDWAILMQVNLEAAGLWHAIEPEDDDDVEYRDDRLALAAILRYVLAEMLGTLGRKRTALSAWEALKTMRVGIERVREANAQQLPREFVAMAFKDGEGVEEFTNRITGLANNLRLLSDNITDKEVVKKMMQVVPDYLEQVAISIETLLDLNTISIEEVTGRLRAVEQRCKPPPVYDNPGRLMLCEEDWAAKLKLRDAEAGNSSGRRRRRTSLAQKVAAAHLTPSSNRPLRRPSPRRTPTAARTAASVDTGPRIAGASRSEAHVVEGEEESEPMLLMTSACLSHEPLPTTFAPASDFASAATKPVRVVEAKVFAQQNEMKASGCRGAFTNLNPQIHGSIKFGDGSEVAIEGSDTVVFQGRHGEHTPLTGVFFILRLTTNIINLGQLDEGDCDVHINKGLLRIHEMWWLLIPAYAQSIKSPSDTFSYRSDDTTWLWHERYRHLHFDAIRKLGEKEMVCGLPHIDRAHQICSDCVTTKLKRKPFPSQAKHRSAGLLDLVHGDLCGPITPSTPGRYVPKKWMIEAVTCGLYPACSQRHPAAPVPEKVEVETDGRSCSPGLNEFTSIEFETWWLHGIRAAYTPTPHNKTGLLRGGTNPWSPWQEACSRGELCQLLGP</sequence>
<evidence type="ECO:0000313" key="5">
    <source>
        <dbReference type="Proteomes" id="UP001341281"/>
    </source>
</evidence>
<feature type="compositionally biased region" description="Low complexity" evidence="1">
    <location>
        <begin position="291"/>
        <end position="301"/>
    </location>
</feature>
<proteinExistence type="predicted"/>
<feature type="region of interest" description="Disordered" evidence="1">
    <location>
        <begin position="1"/>
        <end position="31"/>
    </location>
</feature>
<dbReference type="Proteomes" id="UP001341281">
    <property type="component" value="Chromosome 01"/>
</dbReference>
<evidence type="ECO:0000256" key="1">
    <source>
        <dbReference type="SAM" id="MobiDB-lite"/>
    </source>
</evidence>
<dbReference type="PANTHER" id="PTHR35317">
    <property type="entry name" value="OS04G0629600 PROTEIN"/>
    <property type="match status" value="1"/>
</dbReference>
<dbReference type="InterPro" id="IPR025724">
    <property type="entry name" value="GAG-pre-integrase_dom"/>
</dbReference>
<protein>
    <recommendedName>
        <fullName evidence="6">GAG-pre-integrase domain-containing protein</fullName>
    </recommendedName>
</protein>
<gene>
    <name evidence="4" type="ORF">U9M48_001523</name>
</gene>
<dbReference type="Pfam" id="PF14223">
    <property type="entry name" value="Retrotran_gag_2"/>
    <property type="match status" value="1"/>
</dbReference>
<dbReference type="PANTHER" id="PTHR35317:SF38">
    <property type="entry name" value="RNA-DIRECTED DNA POLYMERASE"/>
    <property type="match status" value="1"/>
</dbReference>
<feature type="domain" description="Retrovirus-related Pol polyprotein from transposon TNT 1-94-like beta-barrel" evidence="3">
    <location>
        <begin position="377"/>
        <end position="443"/>
    </location>
</feature>
<organism evidence="4 5">
    <name type="scientific">Paspalum notatum var. saurae</name>
    <dbReference type="NCBI Taxonomy" id="547442"/>
    <lineage>
        <taxon>Eukaryota</taxon>
        <taxon>Viridiplantae</taxon>
        <taxon>Streptophyta</taxon>
        <taxon>Embryophyta</taxon>
        <taxon>Tracheophyta</taxon>
        <taxon>Spermatophyta</taxon>
        <taxon>Magnoliopsida</taxon>
        <taxon>Liliopsida</taxon>
        <taxon>Poales</taxon>
        <taxon>Poaceae</taxon>
        <taxon>PACMAD clade</taxon>
        <taxon>Panicoideae</taxon>
        <taxon>Andropogonodae</taxon>
        <taxon>Paspaleae</taxon>
        <taxon>Paspalinae</taxon>
        <taxon>Paspalum</taxon>
    </lineage>
</organism>
<dbReference type="InterPro" id="IPR054722">
    <property type="entry name" value="PolX-like_BBD"/>
</dbReference>
<dbReference type="AlphaFoldDB" id="A0AAQ3PG03"/>
<dbReference type="EMBL" id="CP144745">
    <property type="protein sequence ID" value="WVZ50249.1"/>
    <property type="molecule type" value="Genomic_DNA"/>
</dbReference>
<dbReference type="Pfam" id="PF22936">
    <property type="entry name" value="Pol_BBD"/>
    <property type="match status" value="1"/>
</dbReference>
<reference evidence="4 5" key="1">
    <citation type="submission" date="2024-02" db="EMBL/GenBank/DDBJ databases">
        <title>High-quality chromosome-scale genome assembly of Pensacola bahiagrass (Paspalum notatum Flugge var. saurae).</title>
        <authorList>
            <person name="Vega J.M."/>
            <person name="Podio M."/>
            <person name="Orjuela J."/>
            <person name="Siena L.A."/>
            <person name="Pessino S.C."/>
            <person name="Combes M.C."/>
            <person name="Mariac C."/>
            <person name="Albertini E."/>
            <person name="Pupilli F."/>
            <person name="Ortiz J.P.A."/>
            <person name="Leblanc O."/>
        </authorList>
    </citation>
    <scope>NUCLEOTIDE SEQUENCE [LARGE SCALE GENOMIC DNA]</scope>
    <source>
        <strain evidence="4">R1</strain>
        <tissue evidence="4">Leaf</tissue>
    </source>
</reference>
<feature type="region of interest" description="Disordered" evidence="1">
    <location>
        <begin position="271"/>
        <end position="312"/>
    </location>
</feature>
<evidence type="ECO:0000259" key="2">
    <source>
        <dbReference type="Pfam" id="PF13976"/>
    </source>
</evidence>
<keyword evidence="5" id="KW-1185">Reference proteome</keyword>
<evidence type="ECO:0000313" key="4">
    <source>
        <dbReference type="EMBL" id="WVZ50249.1"/>
    </source>
</evidence>